<evidence type="ECO:0000313" key="1">
    <source>
        <dbReference type="EMBL" id="KKM60995.1"/>
    </source>
</evidence>
<dbReference type="AlphaFoldDB" id="A0A0F9LA77"/>
<proteinExistence type="predicted"/>
<accession>A0A0F9LA77</accession>
<comment type="caution">
    <text evidence="1">The sequence shown here is derived from an EMBL/GenBank/DDBJ whole genome shotgun (WGS) entry which is preliminary data.</text>
</comment>
<reference evidence="1" key="1">
    <citation type="journal article" date="2015" name="Nature">
        <title>Complex archaea that bridge the gap between prokaryotes and eukaryotes.</title>
        <authorList>
            <person name="Spang A."/>
            <person name="Saw J.H."/>
            <person name="Jorgensen S.L."/>
            <person name="Zaremba-Niedzwiedzka K."/>
            <person name="Martijn J."/>
            <person name="Lind A.E."/>
            <person name="van Eijk R."/>
            <person name="Schleper C."/>
            <person name="Guy L."/>
            <person name="Ettema T.J."/>
        </authorList>
    </citation>
    <scope>NUCLEOTIDE SEQUENCE</scope>
</reference>
<protein>
    <submittedName>
        <fullName evidence="1">Uncharacterized protein</fullName>
    </submittedName>
</protein>
<sequence length="438" mass="51490">MDDNKWYRDGLGLEFDDKNIKRLENFFKRRGIEQCDWRIYTDYLEENMSNIGILDFLGYVPWGKVLDVWETKLNNLSENGLKVLDVWEKTFKKKLIKDQSITRLVKPEKIDKIKKSVLYLGTKFARLQIAEISEECAIEDDQLIIYIVKEMIDNKEIYAQYFSSTKSIAFEQQANIADMDKLKEVISPVILPEQLKICVVCRGSIQQLFYECAGCSAMYHLECASRLKDVGKGCFQCYMDFPSLPDIKGEEGLEEKEGDPVIISIETLSKQIGDLLSPVELLHKDLTAKFDQIKNNLQNELKHKISRNFYEVFREQINEMFEKIKEVDAENKEEIDAVKIEQNSMFTEILKEIKNSYTLDVKNYAHNVVQQFFEKPSEKNIERLRNLITSHIKGWTEENKKAFSDELTMILDNWKQTHPKWKEWVKKILRVIPIIFNQ</sequence>
<organism evidence="1">
    <name type="scientific">marine sediment metagenome</name>
    <dbReference type="NCBI Taxonomy" id="412755"/>
    <lineage>
        <taxon>unclassified sequences</taxon>
        <taxon>metagenomes</taxon>
        <taxon>ecological metagenomes</taxon>
    </lineage>
</organism>
<name>A0A0F9LA77_9ZZZZ</name>
<gene>
    <name evidence="1" type="ORF">LCGC14_1536170</name>
</gene>
<dbReference type="EMBL" id="LAZR01011572">
    <property type="protein sequence ID" value="KKM60995.1"/>
    <property type="molecule type" value="Genomic_DNA"/>
</dbReference>